<evidence type="ECO:0000313" key="3">
    <source>
        <dbReference type="Proteomes" id="UP000029518"/>
    </source>
</evidence>
<evidence type="ECO:0000313" key="2">
    <source>
        <dbReference type="EMBL" id="AIQ59319.1"/>
    </source>
</evidence>
<dbReference type="PROSITE" id="PS51186">
    <property type="entry name" value="GNAT"/>
    <property type="match status" value="1"/>
</dbReference>
<accession>A0A089MS78</accession>
<dbReference type="HOGENOM" id="CLU_114564_1_0_9"/>
<evidence type="ECO:0000259" key="1">
    <source>
        <dbReference type="PROSITE" id="PS51186"/>
    </source>
</evidence>
<keyword evidence="3" id="KW-1185">Reference proteome</keyword>
<dbReference type="Proteomes" id="UP000029518">
    <property type="component" value="Chromosome"/>
</dbReference>
<dbReference type="InterPro" id="IPR000182">
    <property type="entry name" value="GNAT_dom"/>
</dbReference>
<dbReference type="KEGG" id="pbd:PBOR_22000"/>
<proteinExistence type="predicted"/>
<dbReference type="OrthoDB" id="423921at2"/>
<dbReference type="Gene3D" id="3.40.630.30">
    <property type="match status" value="1"/>
</dbReference>
<protein>
    <submittedName>
        <fullName evidence="2">Acetyltransferase</fullName>
    </submittedName>
</protein>
<dbReference type="SUPFAM" id="SSF55729">
    <property type="entry name" value="Acyl-CoA N-acyltransferases (Nat)"/>
    <property type="match status" value="1"/>
</dbReference>
<organism evidence="2 3">
    <name type="scientific">Paenibacillus borealis</name>
    <dbReference type="NCBI Taxonomy" id="160799"/>
    <lineage>
        <taxon>Bacteria</taxon>
        <taxon>Bacillati</taxon>
        <taxon>Bacillota</taxon>
        <taxon>Bacilli</taxon>
        <taxon>Bacillales</taxon>
        <taxon>Paenibacillaceae</taxon>
        <taxon>Paenibacillus</taxon>
    </lineage>
</organism>
<dbReference type="GO" id="GO:0016747">
    <property type="term" value="F:acyltransferase activity, transferring groups other than amino-acyl groups"/>
    <property type="evidence" value="ECO:0007669"/>
    <property type="project" value="InterPro"/>
</dbReference>
<feature type="domain" description="N-acetyltransferase" evidence="1">
    <location>
        <begin position="3"/>
        <end position="154"/>
    </location>
</feature>
<reference evidence="2" key="1">
    <citation type="submission" date="2014-08" db="EMBL/GenBank/DDBJ databases">
        <title>Comparative genomics of the Paenibacillus odorifer group.</title>
        <authorList>
            <person name="den Bakker H.C."/>
            <person name="Tsai Y.-C.Y.-C."/>
            <person name="Martin N."/>
            <person name="Korlach J."/>
            <person name="Wiedmann M."/>
        </authorList>
    </citation>
    <scope>NUCLEOTIDE SEQUENCE [LARGE SCALE GENOMIC DNA]</scope>
    <source>
        <strain evidence="2">DSM 13188</strain>
    </source>
</reference>
<dbReference type="AlphaFoldDB" id="A0A089MS78"/>
<dbReference type="RefSeq" id="WP_042215078.1">
    <property type="nucleotide sequence ID" value="NZ_CP009285.1"/>
</dbReference>
<dbReference type="InterPro" id="IPR016181">
    <property type="entry name" value="Acyl_CoA_acyltransferase"/>
</dbReference>
<dbReference type="EMBL" id="CP009285">
    <property type="protein sequence ID" value="AIQ59319.1"/>
    <property type="molecule type" value="Genomic_DNA"/>
</dbReference>
<name>A0A089MS78_PAEBO</name>
<gene>
    <name evidence="2" type="ORF">PBOR_22000</name>
</gene>
<dbReference type="Pfam" id="PF13302">
    <property type="entry name" value="Acetyltransf_3"/>
    <property type="match status" value="1"/>
</dbReference>
<sequence>MAVIIRPLTQLQAEDIAYHWHYAGEYSFYDMDSDEEDLIEFLDPAGRGDHTYAVSQDDELIGYFTVQPVEGNICDIGLGMKPDLTGCGAGQAFLRSILHYVTVNYNPERITLAVATFNTRAIKVYLKAGFTAADTYMQNTNGSSYEFMSMVYKC</sequence>